<dbReference type="AlphaFoldDB" id="A0A7J6KPK0"/>
<dbReference type="InterPro" id="IPR015422">
    <property type="entry name" value="PyrdxlP-dep_Trfase_small"/>
</dbReference>
<evidence type="ECO:0008006" key="4">
    <source>
        <dbReference type="Google" id="ProtNLM"/>
    </source>
</evidence>
<evidence type="ECO:0000313" key="2">
    <source>
        <dbReference type="EMBL" id="KAF4648539.1"/>
    </source>
</evidence>
<sequence>RIAVEEQRMADHLASRMRVHSKVHIVGPKDRSHCAGIISFNILYNQTDSSTKHGLYLHYNFVGAVLNDVFGIQARGGCACAGPYGEAILGLTCGSAERFEEALDDTRYEIFKPGFVRVGVHFTMTQEEVDYVADAILWIADNGWKLLPSYTFKIMSGEWYHIKRDEQQSLKNLSDALSPAAFLTKFDGGSVENGSTQYSMSPFRRTSTSTTGSHTTSYADEDLQAAVHKADKLCDLAVEEARRTQLDLPLLHPEVADLLWFAHPFDAKWAILQSMYSAHPLVSMVCTGSDSSEIFEVAEACKKKRSRPEESIFNVRCWTEGVESPEGAKEAARSRQSMTKMMMKMMWLKITCREKPLGPRERRPIMFAK</sequence>
<dbReference type="PANTHER" id="PTHR43686:SF1">
    <property type="entry name" value="AMINOTRAN_5 DOMAIN-CONTAINING PROTEIN"/>
    <property type="match status" value="1"/>
</dbReference>
<dbReference type="PANTHER" id="PTHR43686">
    <property type="entry name" value="SULFURTRANSFERASE-RELATED"/>
    <property type="match status" value="1"/>
</dbReference>
<proteinExistence type="predicted"/>
<dbReference type="OrthoDB" id="198857at2759"/>
<dbReference type="Proteomes" id="UP000570595">
    <property type="component" value="Unassembled WGS sequence"/>
</dbReference>
<organism evidence="2 3">
    <name type="scientific">Perkinsus olseni</name>
    <name type="common">Perkinsus atlanticus</name>
    <dbReference type="NCBI Taxonomy" id="32597"/>
    <lineage>
        <taxon>Eukaryota</taxon>
        <taxon>Sar</taxon>
        <taxon>Alveolata</taxon>
        <taxon>Perkinsozoa</taxon>
        <taxon>Perkinsea</taxon>
        <taxon>Perkinsida</taxon>
        <taxon>Perkinsidae</taxon>
        <taxon>Perkinsus</taxon>
    </lineage>
</organism>
<reference evidence="2 3" key="1">
    <citation type="submission" date="2020-04" db="EMBL/GenBank/DDBJ databases">
        <title>Perkinsus olseni comparative genomics.</title>
        <authorList>
            <person name="Bogema D.R."/>
        </authorList>
    </citation>
    <scope>NUCLEOTIDE SEQUENCE [LARGE SCALE GENOMIC DNA]</scope>
    <source>
        <strain evidence="2">ATCC PRA-179</strain>
    </source>
</reference>
<feature type="non-terminal residue" evidence="2">
    <location>
        <position position="1"/>
    </location>
</feature>
<evidence type="ECO:0000256" key="1">
    <source>
        <dbReference type="SAM" id="MobiDB-lite"/>
    </source>
</evidence>
<accession>A0A7J6KPK0</accession>
<dbReference type="Gene3D" id="3.90.1150.10">
    <property type="entry name" value="Aspartate Aminotransferase, domain 1"/>
    <property type="match status" value="1"/>
</dbReference>
<feature type="region of interest" description="Disordered" evidence="1">
    <location>
        <begin position="196"/>
        <end position="215"/>
    </location>
</feature>
<dbReference type="EMBL" id="JABAHT010001714">
    <property type="protein sequence ID" value="KAF4648539.1"/>
    <property type="molecule type" value="Genomic_DNA"/>
</dbReference>
<dbReference type="SUPFAM" id="SSF53383">
    <property type="entry name" value="PLP-dependent transferases"/>
    <property type="match status" value="1"/>
</dbReference>
<feature type="compositionally biased region" description="Low complexity" evidence="1">
    <location>
        <begin position="206"/>
        <end position="215"/>
    </location>
</feature>
<comment type="caution">
    <text evidence="2">The sequence shown here is derived from an EMBL/GenBank/DDBJ whole genome shotgun (WGS) entry which is preliminary data.</text>
</comment>
<protein>
    <recommendedName>
        <fullName evidence="4">Aminotransferase class V domain-containing protein</fullName>
    </recommendedName>
</protein>
<gene>
    <name evidence="2" type="ORF">FOZ61_002563</name>
</gene>
<evidence type="ECO:0000313" key="3">
    <source>
        <dbReference type="Proteomes" id="UP000570595"/>
    </source>
</evidence>
<name>A0A7J6KPK0_PEROL</name>
<dbReference type="InterPro" id="IPR015424">
    <property type="entry name" value="PyrdxlP-dep_Trfase"/>
</dbReference>